<dbReference type="EMBL" id="DVJS01000143">
    <property type="protein sequence ID" value="HIS97474.1"/>
    <property type="molecule type" value="Genomic_DNA"/>
</dbReference>
<dbReference type="Proteomes" id="UP000886876">
    <property type="component" value="Unassembled WGS sequence"/>
</dbReference>
<gene>
    <name evidence="2" type="ORF">IAD42_05810</name>
</gene>
<feature type="domain" description="HTH marR-type" evidence="1">
    <location>
        <begin position="6"/>
        <end position="144"/>
    </location>
</feature>
<comment type="caution">
    <text evidence="2">The sequence shown here is derived from an EMBL/GenBank/DDBJ whole genome shotgun (WGS) entry which is preliminary data.</text>
</comment>
<sequence length="156" mass="17757">MKTVHKDALETNFIEVYDKFKFSFYRKVFSQVKEREGSLTAMEVFSLEVINQLGRPTIGKFAEFLNISQSNATYKVGSLIRKGYLRKENSGPDKREYYLVLSEKYYGYIGIMRDYVSTVMGRMRERFPAEELDKVAEMLGIMSAELMPGAGAAAGA</sequence>
<evidence type="ECO:0000313" key="3">
    <source>
        <dbReference type="Proteomes" id="UP000886876"/>
    </source>
</evidence>
<organism evidence="2 3">
    <name type="scientific">Candidatus Scatomorpha pullistercoris</name>
    <dbReference type="NCBI Taxonomy" id="2840929"/>
    <lineage>
        <taxon>Bacteria</taxon>
        <taxon>Bacillati</taxon>
        <taxon>Bacillota</taxon>
        <taxon>Clostridia</taxon>
        <taxon>Eubacteriales</taxon>
        <taxon>Candidatus Scatomorpha</taxon>
    </lineage>
</organism>
<dbReference type="Pfam" id="PF01047">
    <property type="entry name" value="MarR"/>
    <property type="match status" value="1"/>
</dbReference>
<name>A0A9D1G6A6_9FIRM</name>
<dbReference type="InterPro" id="IPR036388">
    <property type="entry name" value="WH-like_DNA-bd_sf"/>
</dbReference>
<dbReference type="GO" id="GO:0003700">
    <property type="term" value="F:DNA-binding transcription factor activity"/>
    <property type="evidence" value="ECO:0007669"/>
    <property type="project" value="InterPro"/>
</dbReference>
<dbReference type="SMART" id="SM00347">
    <property type="entry name" value="HTH_MARR"/>
    <property type="match status" value="1"/>
</dbReference>
<dbReference type="InterPro" id="IPR036390">
    <property type="entry name" value="WH_DNA-bd_sf"/>
</dbReference>
<dbReference type="Gene3D" id="1.10.10.10">
    <property type="entry name" value="Winged helix-like DNA-binding domain superfamily/Winged helix DNA-binding domain"/>
    <property type="match status" value="1"/>
</dbReference>
<proteinExistence type="predicted"/>
<reference evidence="2" key="2">
    <citation type="journal article" date="2021" name="PeerJ">
        <title>Extensive microbial diversity within the chicken gut microbiome revealed by metagenomics and culture.</title>
        <authorList>
            <person name="Gilroy R."/>
            <person name="Ravi A."/>
            <person name="Getino M."/>
            <person name="Pursley I."/>
            <person name="Horton D.L."/>
            <person name="Alikhan N.F."/>
            <person name="Baker D."/>
            <person name="Gharbi K."/>
            <person name="Hall N."/>
            <person name="Watson M."/>
            <person name="Adriaenssens E.M."/>
            <person name="Foster-Nyarko E."/>
            <person name="Jarju S."/>
            <person name="Secka A."/>
            <person name="Antonio M."/>
            <person name="Oren A."/>
            <person name="Chaudhuri R.R."/>
            <person name="La Ragione R."/>
            <person name="Hildebrand F."/>
            <person name="Pallen M.J."/>
        </authorList>
    </citation>
    <scope>NUCLEOTIDE SEQUENCE</scope>
    <source>
        <strain evidence="2">ChiHecec3B27-6122</strain>
    </source>
</reference>
<accession>A0A9D1G6A6</accession>
<evidence type="ECO:0000313" key="2">
    <source>
        <dbReference type="EMBL" id="HIS97474.1"/>
    </source>
</evidence>
<dbReference type="SUPFAM" id="SSF46785">
    <property type="entry name" value="Winged helix' DNA-binding domain"/>
    <property type="match status" value="1"/>
</dbReference>
<protein>
    <submittedName>
        <fullName evidence="2">MarR family transcriptional regulator</fullName>
    </submittedName>
</protein>
<reference evidence="2" key="1">
    <citation type="submission" date="2020-10" db="EMBL/GenBank/DDBJ databases">
        <authorList>
            <person name="Gilroy R."/>
        </authorList>
    </citation>
    <scope>NUCLEOTIDE SEQUENCE</scope>
    <source>
        <strain evidence="2">ChiHecec3B27-6122</strain>
    </source>
</reference>
<dbReference type="InterPro" id="IPR000835">
    <property type="entry name" value="HTH_MarR-typ"/>
</dbReference>
<evidence type="ECO:0000259" key="1">
    <source>
        <dbReference type="PROSITE" id="PS50995"/>
    </source>
</evidence>
<dbReference type="PROSITE" id="PS50995">
    <property type="entry name" value="HTH_MARR_2"/>
    <property type="match status" value="1"/>
</dbReference>
<dbReference type="AlphaFoldDB" id="A0A9D1G6A6"/>